<organism evidence="10 11">
    <name type="scientific">Heliocybe sulcata</name>
    <dbReference type="NCBI Taxonomy" id="5364"/>
    <lineage>
        <taxon>Eukaryota</taxon>
        <taxon>Fungi</taxon>
        <taxon>Dikarya</taxon>
        <taxon>Basidiomycota</taxon>
        <taxon>Agaricomycotina</taxon>
        <taxon>Agaricomycetes</taxon>
        <taxon>Gloeophyllales</taxon>
        <taxon>Gloeophyllaceae</taxon>
        <taxon>Heliocybe</taxon>
    </lineage>
</organism>
<keyword evidence="8" id="KW-0539">Nucleus</keyword>
<dbReference type="OrthoDB" id="166907at2759"/>
<evidence type="ECO:0000256" key="4">
    <source>
        <dbReference type="ARBA" id="ARBA00009567"/>
    </source>
</evidence>
<dbReference type="PANTHER" id="PTHR15641">
    <property type="entry name" value="ELONGATOR COMPLEX PROTEIN 5"/>
    <property type="match status" value="1"/>
</dbReference>
<dbReference type="AlphaFoldDB" id="A0A5C3NH60"/>
<dbReference type="Pfam" id="PF10483">
    <property type="entry name" value="Elong_Iki1"/>
    <property type="match status" value="1"/>
</dbReference>
<keyword evidence="6" id="KW-0963">Cytoplasm</keyword>
<dbReference type="GO" id="GO:0005634">
    <property type="term" value="C:nucleus"/>
    <property type="evidence" value="ECO:0007669"/>
    <property type="project" value="UniProtKB-SubCell"/>
</dbReference>
<evidence type="ECO:0000256" key="6">
    <source>
        <dbReference type="ARBA" id="ARBA00022490"/>
    </source>
</evidence>
<feature type="region of interest" description="Disordered" evidence="9">
    <location>
        <begin position="272"/>
        <end position="343"/>
    </location>
</feature>
<dbReference type="UniPathway" id="UPA00988"/>
<sequence>MPLLLPPILANAAKPSPSLLILESSLTATCLPLLRCIVGRKQPEGTILLVCGLYPPSAFVGEVGEGVRVLDRTGRVPGYDEEYRDPREEIVEFVEGAPAGPLEIIIDSVDTLCADLASVSQTYTFLASLLALLKTRPPPSRLTLHLLSPSPSLLPHLTPTRLSPSLTHLTAHPPVLLTHLATAYLTPPPPLSPPAKFFRVFTPLAARHQELERAVLGSEGAGWAEHGEAVVEVLVRGGARRGVERALEGWTPAGPCALREMESLKGVFAGKAVSPQEDTSDPTHGVSFNLGLTPEQHQSRARVPLPYAHEGNPPPLTAPGAIYYDPDSADDIDDDDPDEDLDI</sequence>
<dbReference type="PANTHER" id="PTHR15641:SF1">
    <property type="entry name" value="ELONGATOR COMPLEX PROTEIN 5"/>
    <property type="match status" value="1"/>
</dbReference>
<keyword evidence="11" id="KW-1185">Reference proteome</keyword>
<dbReference type="Proteomes" id="UP000305948">
    <property type="component" value="Unassembled WGS sequence"/>
</dbReference>
<protein>
    <recommendedName>
        <fullName evidence="5">Elongator complex protein 5</fullName>
    </recommendedName>
</protein>
<dbReference type="GO" id="GO:0005829">
    <property type="term" value="C:cytosol"/>
    <property type="evidence" value="ECO:0007669"/>
    <property type="project" value="TreeGrafter"/>
</dbReference>
<comment type="similarity">
    <text evidence="4">Belongs to the ELP5 family.</text>
</comment>
<evidence type="ECO:0000256" key="3">
    <source>
        <dbReference type="ARBA" id="ARBA00005043"/>
    </source>
</evidence>
<keyword evidence="7" id="KW-0819">tRNA processing</keyword>
<dbReference type="EMBL" id="ML213503">
    <property type="protein sequence ID" value="TFK57239.1"/>
    <property type="molecule type" value="Genomic_DNA"/>
</dbReference>
<dbReference type="GO" id="GO:0033588">
    <property type="term" value="C:elongator holoenzyme complex"/>
    <property type="evidence" value="ECO:0007669"/>
    <property type="project" value="InterPro"/>
</dbReference>
<dbReference type="GO" id="GO:0000049">
    <property type="term" value="F:tRNA binding"/>
    <property type="evidence" value="ECO:0007669"/>
    <property type="project" value="TreeGrafter"/>
</dbReference>
<reference evidence="10 11" key="1">
    <citation type="journal article" date="2019" name="Nat. Ecol. Evol.">
        <title>Megaphylogeny resolves global patterns of mushroom evolution.</title>
        <authorList>
            <person name="Varga T."/>
            <person name="Krizsan K."/>
            <person name="Foldi C."/>
            <person name="Dima B."/>
            <person name="Sanchez-Garcia M."/>
            <person name="Sanchez-Ramirez S."/>
            <person name="Szollosi G.J."/>
            <person name="Szarkandi J.G."/>
            <person name="Papp V."/>
            <person name="Albert L."/>
            <person name="Andreopoulos W."/>
            <person name="Angelini C."/>
            <person name="Antonin V."/>
            <person name="Barry K.W."/>
            <person name="Bougher N.L."/>
            <person name="Buchanan P."/>
            <person name="Buyck B."/>
            <person name="Bense V."/>
            <person name="Catcheside P."/>
            <person name="Chovatia M."/>
            <person name="Cooper J."/>
            <person name="Damon W."/>
            <person name="Desjardin D."/>
            <person name="Finy P."/>
            <person name="Geml J."/>
            <person name="Haridas S."/>
            <person name="Hughes K."/>
            <person name="Justo A."/>
            <person name="Karasinski D."/>
            <person name="Kautmanova I."/>
            <person name="Kiss B."/>
            <person name="Kocsube S."/>
            <person name="Kotiranta H."/>
            <person name="LaButti K.M."/>
            <person name="Lechner B.E."/>
            <person name="Liimatainen K."/>
            <person name="Lipzen A."/>
            <person name="Lukacs Z."/>
            <person name="Mihaltcheva S."/>
            <person name="Morgado L.N."/>
            <person name="Niskanen T."/>
            <person name="Noordeloos M.E."/>
            <person name="Ohm R.A."/>
            <person name="Ortiz-Santana B."/>
            <person name="Ovrebo C."/>
            <person name="Racz N."/>
            <person name="Riley R."/>
            <person name="Savchenko A."/>
            <person name="Shiryaev A."/>
            <person name="Soop K."/>
            <person name="Spirin V."/>
            <person name="Szebenyi C."/>
            <person name="Tomsovsky M."/>
            <person name="Tulloss R.E."/>
            <person name="Uehling J."/>
            <person name="Grigoriev I.V."/>
            <person name="Vagvolgyi C."/>
            <person name="Papp T."/>
            <person name="Martin F.M."/>
            <person name="Miettinen O."/>
            <person name="Hibbett D.S."/>
            <person name="Nagy L.G."/>
        </authorList>
    </citation>
    <scope>NUCLEOTIDE SEQUENCE [LARGE SCALE GENOMIC DNA]</scope>
    <source>
        <strain evidence="10 11">OMC1185</strain>
    </source>
</reference>
<dbReference type="STRING" id="5364.A0A5C3NH60"/>
<dbReference type="InterPro" id="IPR019519">
    <property type="entry name" value="Elp5"/>
</dbReference>
<evidence type="ECO:0000313" key="10">
    <source>
        <dbReference type="EMBL" id="TFK57239.1"/>
    </source>
</evidence>
<evidence type="ECO:0000256" key="7">
    <source>
        <dbReference type="ARBA" id="ARBA00022694"/>
    </source>
</evidence>
<comment type="subcellular location">
    <subcellularLocation>
        <location evidence="2">Cytoplasm</location>
    </subcellularLocation>
    <subcellularLocation>
        <location evidence="1">Nucleus</location>
    </subcellularLocation>
</comment>
<evidence type="ECO:0000256" key="5">
    <source>
        <dbReference type="ARBA" id="ARBA00020264"/>
    </source>
</evidence>
<comment type="pathway">
    <text evidence="3">tRNA modification; 5-methoxycarbonylmethyl-2-thiouridine-tRNA biosynthesis.</text>
</comment>
<gene>
    <name evidence="10" type="ORF">OE88DRAFT_1803821</name>
</gene>
<name>A0A5C3NH60_9AGAM</name>
<evidence type="ECO:0000256" key="2">
    <source>
        <dbReference type="ARBA" id="ARBA00004496"/>
    </source>
</evidence>
<evidence type="ECO:0000256" key="1">
    <source>
        <dbReference type="ARBA" id="ARBA00004123"/>
    </source>
</evidence>
<accession>A0A5C3NH60</accession>
<evidence type="ECO:0000256" key="8">
    <source>
        <dbReference type="ARBA" id="ARBA00023242"/>
    </source>
</evidence>
<dbReference type="GO" id="GO:0002098">
    <property type="term" value="P:tRNA wobble uridine modification"/>
    <property type="evidence" value="ECO:0007669"/>
    <property type="project" value="InterPro"/>
</dbReference>
<proteinExistence type="inferred from homology"/>
<evidence type="ECO:0000313" key="11">
    <source>
        <dbReference type="Proteomes" id="UP000305948"/>
    </source>
</evidence>
<evidence type="ECO:0000256" key="9">
    <source>
        <dbReference type="SAM" id="MobiDB-lite"/>
    </source>
</evidence>
<feature type="compositionally biased region" description="Acidic residues" evidence="9">
    <location>
        <begin position="327"/>
        <end position="343"/>
    </location>
</feature>